<comment type="caution">
    <text evidence="2">The sequence shown here is derived from an EMBL/GenBank/DDBJ whole genome shotgun (WGS) entry which is preliminary data.</text>
</comment>
<keyword evidence="1" id="KW-0812">Transmembrane</keyword>
<reference evidence="2 3" key="1">
    <citation type="submission" date="2016-12" db="EMBL/GenBank/DDBJ databases">
        <title>Diversity of luminous bacteria.</title>
        <authorList>
            <person name="Yoshizawa S."/>
            <person name="Kogure K."/>
        </authorList>
    </citation>
    <scope>NUCLEOTIDE SEQUENCE [LARGE SCALE GENOMIC DNA]</scope>
    <source>
        <strain evidence="2 3">SA4-48</strain>
    </source>
</reference>
<accession>A0A2S7UUP6</accession>
<sequence>MRNQIKQNNASQPAKKQAKSMAWLASVTLVFSICVGFSFSTLAMVPEAENNTKQLNDSDISEQQIRESALYSQLTYVIENLPKAVFVTAREEWAHDYGLTEGPGLLNTFEYLRSLVPFESLQNDMPMSIFLSGPHYDDKLVLTSKYNFGHYNPEFVKYFGSVVSELLSNKSFVSATKQMVEKYGVLHNLAGLQTIYRLIEKDQATFNKFTTQYEQKRLNGTWVEGSYSYSSNLPEELNEQYYWNWAGTHYYFWVRRDIDGTKELWSPIIDSIIYAYTGRE</sequence>
<gene>
    <name evidence="2" type="ORF">BTO11_07100</name>
</gene>
<dbReference type="RefSeq" id="WP_105051941.1">
    <property type="nucleotide sequence ID" value="NZ_BMYG01000003.1"/>
</dbReference>
<feature type="transmembrane region" description="Helical" evidence="1">
    <location>
        <begin position="21"/>
        <end position="45"/>
    </location>
</feature>
<proteinExistence type="predicted"/>
<dbReference type="OrthoDB" id="338075at2"/>
<protein>
    <submittedName>
        <fullName evidence="2">Uncharacterized protein</fullName>
    </submittedName>
</protein>
<name>A0A2S7UUP6_9GAMM</name>
<keyword evidence="3" id="KW-1185">Reference proteome</keyword>
<evidence type="ECO:0000313" key="2">
    <source>
        <dbReference type="EMBL" id="PQJ53455.1"/>
    </source>
</evidence>
<dbReference type="AlphaFoldDB" id="A0A2S7UUP6"/>
<keyword evidence="1" id="KW-1133">Transmembrane helix</keyword>
<organism evidence="2 3">
    <name type="scientific">Psychrosphaera saromensis</name>
    <dbReference type="NCBI Taxonomy" id="716813"/>
    <lineage>
        <taxon>Bacteria</taxon>
        <taxon>Pseudomonadati</taxon>
        <taxon>Pseudomonadota</taxon>
        <taxon>Gammaproteobacteria</taxon>
        <taxon>Alteromonadales</taxon>
        <taxon>Pseudoalteromonadaceae</taxon>
        <taxon>Psychrosphaera</taxon>
    </lineage>
</organism>
<evidence type="ECO:0000313" key="3">
    <source>
        <dbReference type="Proteomes" id="UP000239007"/>
    </source>
</evidence>
<evidence type="ECO:0000256" key="1">
    <source>
        <dbReference type="SAM" id="Phobius"/>
    </source>
</evidence>
<keyword evidence="1" id="KW-0472">Membrane</keyword>
<dbReference type="Proteomes" id="UP000239007">
    <property type="component" value="Unassembled WGS sequence"/>
</dbReference>
<dbReference type="EMBL" id="MSCH01000003">
    <property type="protein sequence ID" value="PQJ53455.1"/>
    <property type="molecule type" value="Genomic_DNA"/>
</dbReference>